<dbReference type="Proteomes" id="UP000184465">
    <property type="component" value="Unassembled WGS sequence"/>
</dbReference>
<evidence type="ECO:0008006" key="3">
    <source>
        <dbReference type="Google" id="ProtNLM"/>
    </source>
</evidence>
<protein>
    <recommendedName>
        <fullName evidence="3">HEPN domain-containing protein</fullName>
    </recommendedName>
</protein>
<organism evidence="1 2">
    <name type="scientific">Paramaledivibacter caminithermalis (strain DSM 15212 / CIP 107654 / DViRD3)</name>
    <name type="common">Clostridium caminithermale</name>
    <dbReference type="NCBI Taxonomy" id="1121301"/>
    <lineage>
        <taxon>Bacteria</taxon>
        <taxon>Bacillati</taxon>
        <taxon>Bacillota</taxon>
        <taxon>Clostridia</taxon>
        <taxon>Peptostreptococcales</taxon>
        <taxon>Caminicellaceae</taxon>
        <taxon>Paramaledivibacter</taxon>
    </lineage>
</organism>
<reference evidence="1 2" key="1">
    <citation type="submission" date="2016-11" db="EMBL/GenBank/DDBJ databases">
        <authorList>
            <person name="Jaros S."/>
            <person name="Januszkiewicz K."/>
            <person name="Wedrychowicz H."/>
        </authorList>
    </citation>
    <scope>NUCLEOTIDE SEQUENCE [LARGE SCALE GENOMIC DNA]</scope>
    <source>
        <strain evidence="1 2">DSM 15212</strain>
    </source>
</reference>
<evidence type="ECO:0000313" key="1">
    <source>
        <dbReference type="EMBL" id="SHK16167.1"/>
    </source>
</evidence>
<keyword evidence="2" id="KW-1185">Reference proteome</keyword>
<dbReference type="OrthoDB" id="3035938at2"/>
<evidence type="ECO:0000313" key="2">
    <source>
        <dbReference type="Proteomes" id="UP000184465"/>
    </source>
</evidence>
<sequence>MPKDIEHFKKYESNKRLLKSNIFKIEETPYLDWFITITFYGALHLVEKKLHELTGKDSRNHQERKINILKTRQLLPISAQYQTLYNQSMRARYDCCEFTIGDAKKAIELLNEIETIIA</sequence>
<accession>A0A1M6Q7S6</accession>
<gene>
    <name evidence="1" type="ORF">SAMN02745912_02453</name>
</gene>
<dbReference type="STRING" id="1121301.SAMN02745912_02453"/>
<name>A0A1M6Q7S6_PARC5</name>
<dbReference type="EMBL" id="FRAG01000031">
    <property type="protein sequence ID" value="SHK16167.1"/>
    <property type="molecule type" value="Genomic_DNA"/>
</dbReference>
<proteinExistence type="predicted"/>
<dbReference type="AlphaFoldDB" id="A0A1M6Q7S6"/>
<dbReference type="RefSeq" id="WP_073150399.1">
    <property type="nucleotide sequence ID" value="NZ_FRAG01000031.1"/>
</dbReference>